<evidence type="ECO:0000256" key="1">
    <source>
        <dbReference type="SAM" id="MobiDB-lite"/>
    </source>
</evidence>
<dbReference type="GeneID" id="18915675"/>
<proteinExistence type="predicted"/>
<dbReference type="Proteomes" id="UP000008370">
    <property type="component" value="Unassembled WGS sequence"/>
</dbReference>
<protein>
    <submittedName>
        <fullName evidence="2">Uncharacterized protein</fullName>
    </submittedName>
</protein>
<dbReference type="EMBL" id="JH930470">
    <property type="protein sequence ID" value="EKM58640.1"/>
    <property type="molecule type" value="Genomic_DNA"/>
</dbReference>
<gene>
    <name evidence="2" type="ORF">PHACADRAFT_253118</name>
</gene>
<dbReference type="HOGENOM" id="CLU_1886492_0_0_1"/>
<dbReference type="AlphaFoldDB" id="K5WH33"/>
<reference evidence="2 3" key="1">
    <citation type="journal article" date="2012" name="BMC Genomics">
        <title>Comparative genomics of the white-rot fungi, Phanerochaete carnosa and P. chrysosporium, to elucidate the genetic basis of the distinct wood types they colonize.</title>
        <authorList>
            <person name="Suzuki H."/>
            <person name="MacDonald J."/>
            <person name="Syed K."/>
            <person name="Salamov A."/>
            <person name="Hori C."/>
            <person name="Aerts A."/>
            <person name="Henrissat B."/>
            <person name="Wiebenga A."/>
            <person name="vanKuyk P.A."/>
            <person name="Barry K."/>
            <person name="Lindquist E."/>
            <person name="LaButti K."/>
            <person name="Lapidus A."/>
            <person name="Lucas S."/>
            <person name="Coutinho P."/>
            <person name="Gong Y."/>
            <person name="Samejima M."/>
            <person name="Mahadevan R."/>
            <person name="Abou-Zaid M."/>
            <person name="de Vries R.P."/>
            <person name="Igarashi K."/>
            <person name="Yadav J.S."/>
            <person name="Grigoriev I.V."/>
            <person name="Master E.R."/>
        </authorList>
    </citation>
    <scope>NUCLEOTIDE SEQUENCE [LARGE SCALE GENOMIC DNA]</scope>
    <source>
        <strain evidence="2 3">HHB-10118-sp</strain>
    </source>
</reference>
<name>K5WH33_PHACS</name>
<dbReference type="KEGG" id="pco:PHACADRAFT_253118"/>
<sequence length="135" mass="14494">MLGRHRATATATSSGAEIYCRRAFSFLASWACLALRGLFSFRSLVTSCVMRCAPYELCDARSPGARRVPRSSERRAPQPQHFSSATPGLCEAMDVLGTLHVDDVFDGSAAARITDAALPYGAISGHVSGMWPTIL</sequence>
<dbReference type="InParanoid" id="K5WH33"/>
<evidence type="ECO:0000313" key="2">
    <source>
        <dbReference type="EMBL" id="EKM58640.1"/>
    </source>
</evidence>
<feature type="region of interest" description="Disordered" evidence="1">
    <location>
        <begin position="62"/>
        <end position="85"/>
    </location>
</feature>
<keyword evidence="3" id="KW-1185">Reference proteome</keyword>
<dbReference type="RefSeq" id="XP_007393944.1">
    <property type="nucleotide sequence ID" value="XM_007393882.1"/>
</dbReference>
<accession>K5WH33</accession>
<evidence type="ECO:0000313" key="3">
    <source>
        <dbReference type="Proteomes" id="UP000008370"/>
    </source>
</evidence>
<organism evidence="2 3">
    <name type="scientific">Phanerochaete carnosa (strain HHB-10118-sp)</name>
    <name type="common">White-rot fungus</name>
    <name type="synonym">Peniophora carnosa</name>
    <dbReference type="NCBI Taxonomy" id="650164"/>
    <lineage>
        <taxon>Eukaryota</taxon>
        <taxon>Fungi</taxon>
        <taxon>Dikarya</taxon>
        <taxon>Basidiomycota</taxon>
        <taxon>Agaricomycotina</taxon>
        <taxon>Agaricomycetes</taxon>
        <taxon>Polyporales</taxon>
        <taxon>Phanerochaetaceae</taxon>
        <taxon>Phanerochaete</taxon>
    </lineage>
</organism>